<evidence type="ECO:0000256" key="2">
    <source>
        <dbReference type="ARBA" id="ARBA00010752"/>
    </source>
</evidence>
<keyword evidence="6 10" id="KW-0548">Nucleotidyltransferase</keyword>
<dbReference type="Pfam" id="PF02768">
    <property type="entry name" value="DNA_pol3_beta_3"/>
    <property type="match status" value="1"/>
</dbReference>
<dbReference type="InterPro" id="IPR046938">
    <property type="entry name" value="DNA_clamp_sf"/>
</dbReference>
<dbReference type="InterPro" id="IPR022635">
    <property type="entry name" value="DNA_polIII_beta_C"/>
</dbReference>
<comment type="subunit">
    <text evidence="10">Forms a ring-shaped head-to-tail homodimer around DNA.</text>
</comment>
<dbReference type="GO" id="GO:0008408">
    <property type="term" value="F:3'-5' exonuclease activity"/>
    <property type="evidence" value="ECO:0007669"/>
    <property type="project" value="InterPro"/>
</dbReference>
<organism evidence="14 15">
    <name type="scientific">Aureimonas ureilytica</name>
    <dbReference type="NCBI Taxonomy" id="401562"/>
    <lineage>
        <taxon>Bacteria</taxon>
        <taxon>Pseudomonadati</taxon>
        <taxon>Pseudomonadota</taxon>
        <taxon>Alphaproteobacteria</taxon>
        <taxon>Hyphomicrobiales</taxon>
        <taxon>Aurantimonadaceae</taxon>
        <taxon>Aureimonas</taxon>
    </lineage>
</organism>
<dbReference type="Gene3D" id="3.10.150.10">
    <property type="entry name" value="DNA Polymerase III, subunit A, domain 2"/>
    <property type="match status" value="1"/>
</dbReference>
<dbReference type="SMART" id="SM00480">
    <property type="entry name" value="POL3Bc"/>
    <property type="match status" value="1"/>
</dbReference>
<name>A0A175R342_9HYPH</name>
<proteinExistence type="inferred from homology"/>
<keyword evidence="4 10" id="KW-0963">Cytoplasm</keyword>
<evidence type="ECO:0000259" key="13">
    <source>
        <dbReference type="Pfam" id="PF02768"/>
    </source>
</evidence>
<keyword evidence="5 10" id="KW-0808">Transferase</keyword>
<dbReference type="Proteomes" id="UP000078272">
    <property type="component" value="Unassembled WGS sequence"/>
</dbReference>
<dbReference type="GO" id="GO:0009360">
    <property type="term" value="C:DNA polymerase III complex"/>
    <property type="evidence" value="ECO:0007669"/>
    <property type="project" value="InterPro"/>
</dbReference>
<dbReference type="InterPro" id="IPR022637">
    <property type="entry name" value="DNA_polIII_beta_cen"/>
</dbReference>
<reference evidence="14 15" key="1">
    <citation type="journal article" date="2016" name="Front. Microbiol.">
        <title>Genomic Resource of Rice Seed Associated Bacteria.</title>
        <authorList>
            <person name="Midha S."/>
            <person name="Bansal K."/>
            <person name="Sharma S."/>
            <person name="Kumar N."/>
            <person name="Patil P.P."/>
            <person name="Chaudhry V."/>
            <person name="Patil P.B."/>
        </authorList>
    </citation>
    <scope>NUCLEOTIDE SEQUENCE [LARGE SCALE GENOMIC DNA]</scope>
    <source>
        <strain evidence="14 15">NS226</strain>
    </source>
</reference>
<sequence>MAVDFSIAGDVFAGLVAKIDKVVERRNTIPILSNVHVRAEIDGSLFIKGTNLDLEMHTTTEVAAEVRTAGTTTVPQKLLADILRKLAKNEVRFKADDTTATISAARSSFKLMTLPSVDYPEIKGVRDGEAVEFALPKARLRRILTECGFAISSEETRYYLNGVFLHAVDGLLVSVATDGHRLAKLAQEPIGHIGEMHGIIVPTKAVHLFKEMTDWAADGEDIAIRADTSKIEFSAGGFRLVSKLIDGTFPDYQRVIPTRNPHRILVDPEAMEAAVDRVSTVSAERGRAVKLTLADGTMVLTVQSPDAGVGTDEVAVEMAEPFDLEIGFNAKYVNDALATFPFAKVEFALGDPGSPAVIRNPSDEHRLVVLMPMRV</sequence>
<evidence type="ECO:0000313" key="14">
    <source>
        <dbReference type="EMBL" id="KTQ85100.1"/>
    </source>
</evidence>
<dbReference type="PANTHER" id="PTHR30478">
    <property type="entry name" value="DNA POLYMERASE III SUBUNIT BETA"/>
    <property type="match status" value="1"/>
</dbReference>
<evidence type="ECO:0000256" key="8">
    <source>
        <dbReference type="ARBA" id="ARBA00022932"/>
    </source>
</evidence>
<gene>
    <name evidence="14" type="ORF">NS226_21160</name>
</gene>
<accession>A0A175R342</accession>
<comment type="subcellular location">
    <subcellularLocation>
        <location evidence="1 10">Cytoplasm</location>
    </subcellularLocation>
</comment>
<comment type="similarity">
    <text evidence="2 10">Belongs to the beta sliding clamp family.</text>
</comment>
<dbReference type="CDD" id="cd00140">
    <property type="entry name" value="beta_clamp"/>
    <property type="match status" value="1"/>
</dbReference>
<evidence type="ECO:0000256" key="10">
    <source>
        <dbReference type="PIRNR" id="PIRNR000804"/>
    </source>
</evidence>
<dbReference type="InterPro" id="IPR001001">
    <property type="entry name" value="DNA_polIII_beta"/>
</dbReference>
<dbReference type="AlphaFoldDB" id="A0A175R342"/>
<dbReference type="GO" id="GO:0006271">
    <property type="term" value="P:DNA strand elongation involved in DNA replication"/>
    <property type="evidence" value="ECO:0007669"/>
    <property type="project" value="TreeGrafter"/>
</dbReference>
<keyword evidence="7 10" id="KW-0235">DNA replication</keyword>
<dbReference type="InterPro" id="IPR022634">
    <property type="entry name" value="DNA_polIII_beta_N"/>
</dbReference>
<dbReference type="NCBIfam" id="TIGR00663">
    <property type="entry name" value="dnan"/>
    <property type="match status" value="1"/>
</dbReference>
<evidence type="ECO:0000259" key="12">
    <source>
        <dbReference type="Pfam" id="PF02767"/>
    </source>
</evidence>
<evidence type="ECO:0000256" key="5">
    <source>
        <dbReference type="ARBA" id="ARBA00022679"/>
    </source>
</evidence>
<feature type="domain" description="DNA polymerase III beta sliding clamp C-terminal" evidence="13">
    <location>
        <begin position="254"/>
        <end position="374"/>
    </location>
</feature>
<dbReference type="GO" id="GO:0003677">
    <property type="term" value="F:DNA binding"/>
    <property type="evidence" value="ECO:0007669"/>
    <property type="project" value="UniProtKB-UniRule"/>
</dbReference>
<dbReference type="GO" id="GO:0005737">
    <property type="term" value="C:cytoplasm"/>
    <property type="evidence" value="ECO:0007669"/>
    <property type="project" value="UniProtKB-SubCell"/>
</dbReference>
<dbReference type="Pfam" id="PF02767">
    <property type="entry name" value="DNA_pol3_beta_2"/>
    <property type="match status" value="1"/>
</dbReference>
<keyword evidence="9" id="KW-0238">DNA-binding</keyword>
<evidence type="ECO:0000256" key="3">
    <source>
        <dbReference type="ARBA" id="ARBA00021035"/>
    </source>
</evidence>
<evidence type="ECO:0000256" key="6">
    <source>
        <dbReference type="ARBA" id="ARBA00022695"/>
    </source>
</evidence>
<evidence type="ECO:0000256" key="4">
    <source>
        <dbReference type="ARBA" id="ARBA00022490"/>
    </source>
</evidence>
<evidence type="ECO:0000256" key="1">
    <source>
        <dbReference type="ARBA" id="ARBA00004496"/>
    </source>
</evidence>
<dbReference type="PANTHER" id="PTHR30478:SF0">
    <property type="entry name" value="BETA SLIDING CLAMP"/>
    <property type="match status" value="1"/>
</dbReference>
<evidence type="ECO:0000256" key="7">
    <source>
        <dbReference type="ARBA" id="ARBA00022705"/>
    </source>
</evidence>
<dbReference type="OrthoDB" id="8421503at2"/>
<dbReference type="PATRIC" id="fig|401562.3.peg.4669"/>
<evidence type="ECO:0000256" key="9">
    <source>
        <dbReference type="ARBA" id="ARBA00023125"/>
    </source>
</evidence>
<evidence type="ECO:0000259" key="11">
    <source>
        <dbReference type="Pfam" id="PF00712"/>
    </source>
</evidence>
<protein>
    <recommendedName>
        <fullName evidence="3 10">Beta sliding clamp</fullName>
    </recommendedName>
</protein>
<dbReference type="Gene3D" id="3.70.10.10">
    <property type="match status" value="1"/>
</dbReference>
<feature type="domain" description="DNA polymerase III beta sliding clamp central" evidence="12">
    <location>
        <begin position="135"/>
        <end position="251"/>
    </location>
</feature>
<evidence type="ECO:0000313" key="15">
    <source>
        <dbReference type="Proteomes" id="UP000078272"/>
    </source>
</evidence>
<dbReference type="SUPFAM" id="SSF55979">
    <property type="entry name" value="DNA clamp"/>
    <property type="match status" value="3"/>
</dbReference>
<dbReference type="EMBL" id="LDPZ01000068">
    <property type="protein sequence ID" value="KTQ85100.1"/>
    <property type="molecule type" value="Genomic_DNA"/>
</dbReference>
<dbReference type="RefSeq" id="WP_058636652.1">
    <property type="nucleotide sequence ID" value="NZ_LDPZ01000068.1"/>
</dbReference>
<keyword evidence="8 10" id="KW-0239">DNA-directed DNA polymerase</keyword>
<feature type="domain" description="DNA polymerase III beta sliding clamp N-terminal" evidence="11">
    <location>
        <begin position="4"/>
        <end position="122"/>
    </location>
</feature>
<comment type="caution">
    <text evidence="14">The sequence shown here is derived from an EMBL/GenBank/DDBJ whole genome shotgun (WGS) entry which is preliminary data.</text>
</comment>
<comment type="function">
    <text evidence="10">Confers DNA tethering and processivity to DNA polymerases and other proteins. Acts as a clamp, forming a ring around DNA (a reaction catalyzed by the clamp-loading complex) which diffuses in an ATP-independent manner freely and bidirectionally along dsDNA. Initially characterized for its ability to contact the catalytic subunit of DNA polymerase III (Pol III), a complex, multichain enzyme responsible for most of the replicative synthesis in bacteria; Pol III exhibits 3'-5' exonuclease proofreading activity. The beta chain is required for initiation of replication as well as for processivity of DNA replication.</text>
</comment>
<dbReference type="PIRSF" id="PIRSF000804">
    <property type="entry name" value="DNA_pol_III_b"/>
    <property type="match status" value="1"/>
</dbReference>
<dbReference type="GO" id="GO:0003887">
    <property type="term" value="F:DNA-directed DNA polymerase activity"/>
    <property type="evidence" value="ECO:0007669"/>
    <property type="project" value="UniProtKB-UniRule"/>
</dbReference>
<dbReference type="Pfam" id="PF00712">
    <property type="entry name" value="DNA_pol3_beta"/>
    <property type="match status" value="1"/>
</dbReference>